<proteinExistence type="predicted"/>
<dbReference type="PANTHER" id="PTHR47696">
    <property type="entry name" value="THAP DOMAIN-CONTAINING PROTEIN 2"/>
    <property type="match status" value="1"/>
</dbReference>
<evidence type="ECO:0000259" key="7">
    <source>
        <dbReference type="PROSITE" id="PS50950"/>
    </source>
</evidence>
<sequence length="213" mass="24252">MTKCCINGCNSNSCKNEEGLSFFSFPKNKGLQKLWINNIGQGNIKPVVVRRICSLHFEKECINRTLDVVRLKDDVVPTLFPFTTSSSVQSRVKQTSSVNTALKVVQLNDNVVPALFPHIPIDIDAPIYTERVQPTNKVDLSENTGDMSMVFADKTAVKMQELQKQVLLQRKKIKLLNQKCRRLKQKVHTYKNIIDELKKQNFVPHEGAILLEE</sequence>
<dbReference type="EMBL" id="CAVLGL010000087">
    <property type="protein sequence ID" value="CAK1592373.1"/>
    <property type="molecule type" value="Genomic_DNA"/>
</dbReference>
<feature type="domain" description="THAP-type" evidence="7">
    <location>
        <begin position="1"/>
        <end position="80"/>
    </location>
</feature>
<feature type="coiled-coil region" evidence="6">
    <location>
        <begin position="159"/>
        <end position="200"/>
    </location>
</feature>
<keyword evidence="9" id="KW-1185">Reference proteome</keyword>
<evidence type="ECO:0000256" key="3">
    <source>
        <dbReference type="ARBA" id="ARBA00022833"/>
    </source>
</evidence>
<organism evidence="8 9">
    <name type="scientific">Parnassius mnemosyne</name>
    <name type="common">clouded apollo</name>
    <dbReference type="NCBI Taxonomy" id="213953"/>
    <lineage>
        <taxon>Eukaryota</taxon>
        <taxon>Metazoa</taxon>
        <taxon>Ecdysozoa</taxon>
        <taxon>Arthropoda</taxon>
        <taxon>Hexapoda</taxon>
        <taxon>Insecta</taxon>
        <taxon>Pterygota</taxon>
        <taxon>Neoptera</taxon>
        <taxon>Endopterygota</taxon>
        <taxon>Lepidoptera</taxon>
        <taxon>Glossata</taxon>
        <taxon>Ditrysia</taxon>
        <taxon>Papilionoidea</taxon>
        <taxon>Papilionidae</taxon>
        <taxon>Parnassiinae</taxon>
        <taxon>Parnassini</taxon>
        <taxon>Parnassius</taxon>
        <taxon>Driopa</taxon>
    </lineage>
</organism>
<dbReference type="Gene3D" id="6.20.210.20">
    <property type="entry name" value="THAP domain"/>
    <property type="match status" value="1"/>
</dbReference>
<evidence type="ECO:0000313" key="8">
    <source>
        <dbReference type="EMBL" id="CAK1592373.1"/>
    </source>
</evidence>
<dbReference type="SMART" id="SM00692">
    <property type="entry name" value="DM3"/>
    <property type="match status" value="1"/>
</dbReference>
<keyword evidence="1" id="KW-0479">Metal-binding</keyword>
<dbReference type="SUPFAM" id="SSF57716">
    <property type="entry name" value="Glucocorticoid receptor-like (DNA-binding domain)"/>
    <property type="match status" value="1"/>
</dbReference>
<keyword evidence="4 5" id="KW-0238">DNA-binding</keyword>
<dbReference type="SMART" id="SM00980">
    <property type="entry name" value="THAP"/>
    <property type="match status" value="1"/>
</dbReference>
<dbReference type="AlphaFoldDB" id="A0AAV1LAK8"/>
<comment type="caution">
    <text evidence="8">The sequence shown here is derived from an EMBL/GenBank/DDBJ whole genome shotgun (WGS) entry which is preliminary data.</text>
</comment>
<evidence type="ECO:0000256" key="4">
    <source>
        <dbReference type="ARBA" id="ARBA00023125"/>
    </source>
</evidence>
<dbReference type="InterPro" id="IPR006612">
    <property type="entry name" value="THAP_Znf"/>
</dbReference>
<evidence type="ECO:0000313" key="9">
    <source>
        <dbReference type="Proteomes" id="UP001314205"/>
    </source>
</evidence>
<evidence type="ECO:0000256" key="1">
    <source>
        <dbReference type="ARBA" id="ARBA00022723"/>
    </source>
</evidence>
<dbReference type="GO" id="GO:0008270">
    <property type="term" value="F:zinc ion binding"/>
    <property type="evidence" value="ECO:0007669"/>
    <property type="project" value="UniProtKB-KW"/>
</dbReference>
<dbReference type="InterPro" id="IPR026521">
    <property type="entry name" value="THAP2"/>
</dbReference>
<keyword evidence="2 5" id="KW-0863">Zinc-finger</keyword>
<dbReference type="PANTHER" id="PTHR47696:SF1">
    <property type="entry name" value="THAP DOMAIN-CONTAINING PROTEIN 2"/>
    <property type="match status" value="1"/>
</dbReference>
<evidence type="ECO:0000256" key="5">
    <source>
        <dbReference type="PROSITE-ProRule" id="PRU00309"/>
    </source>
</evidence>
<gene>
    <name evidence="8" type="ORF">PARMNEM_LOCUS12352</name>
</gene>
<keyword evidence="3" id="KW-0862">Zinc</keyword>
<evidence type="ECO:0000256" key="2">
    <source>
        <dbReference type="ARBA" id="ARBA00022771"/>
    </source>
</evidence>
<dbReference type="PROSITE" id="PS50950">
    <property type="entry name" value="ZF_THAP"/>
    <property type="match status" value="1"/>
</dbReference>
<accession>A0AAV1LAK8</accession>
<keyword evidence="6" id="KW-0175">Coiled coil</keyword>
<evidence type="ECO:0000256" key="6">
    <source>
        <dbReference type="SAM" id="Coils"/>
    </source>
</evidence>
<reference evidence="8 9" key="1">
    <citation type="submission" date="2023-11" db="EMBL/GenBank/DDBJ databases">
        <authorList>
            <person name="Hedman E."/>
            <person name="Englund M."/>
            <person name="Stromberg M."/>
            <person name="Nyberg Akerstrom W."/>
            <person name="Nylinder S."/>
            <person name="Jareborg N."/>
            <person name="Kallberg Y."/>
            <person name="Kronander E."/>
        </authorList>
    </citation>
    <scope>NUCLEOTIDE SEQUENCE [LARGE SCALE GENOMIC DNA]</scope>
</reference>
<dbReference type="GO" id="GO:0003677">
    <property type="term" value="F:DNA binding"/>
    <property type="evidence" value="ECO:0007669"/>
    <property type="project" value="UniProtKB-UniRule"/>
</dbReference>
<name>A0AAV1LAK8_9NEOP</name>
<protein>
    <recommendedName>
        <fullName evidence="7">THAP-type domain-containing protein</fullName>
    </recommendedName>
</protein>
<dbReference type="Proteomes" id="UP001314205">
    <property type="component" value="Unassembled WGS sequence"/>
</dbReference>
<dbReference type="InterPro" id="IPR038441">
    <property type="entry name" value="THAP_Znf_sf"/>
</dbReference>
<dbReference type="Pfam" id="PF05485">
    <property type="entry name" value="THAP"/>
    <property type="match status" value="1"/>
</dbReference>